<protein>
    <submittedName>
        <fullName evidence="5">Ancillary protein 2</fullName>
    </submittedName>
</protein>
<proteinExistence type="predicted"/>
<dbReference type="RefSeq" id="WP_010921813.1">
    <property type="nucleotide sequence ID" value="NZ_AP019548.1"/>
</dbReference>
<evidence type="ECO:0000313" key="5">
    <source>
        <dbReference type="EMBL" id="ACH87917.1"/>
    </source>
</evidence>
<accession>B8QYI9</accession>
<feature type="domain" description="Streptococcal pilin isopeptide linkage" evidence="4">
    <location>
        <begin position="49"/>
        <end position="155"/>
    </location>
</feature>
<feature type="region of interest" description="Disordered" evidence="1">
    <location>
        <begin position="154"/>
        <end position="180"/>
    </location>
</feature>
<dbReference type="PATRIC" id="fig|1314.191.peg.109"/>
<name>B8QYI9_STRPY</name>
<dbReference type="EMBL" id="EU725553">
    <property type="protein sequence ID" value="ACH87917.1"/>
    <property type="molecule type" value="Genomic_DNA"/>
</dbReference>
<evidence type="ECO:0000256" key="3">
    <source>
        <dbReference type="SAM" id="SignalP"/>
    </source>
</evidence>
<dbReference type="AlphaFoldDB" id="B8QYI9"/>
<evidence type="ECO:0000256" key="2">
    <source>
        <dbReference type="SAM" id="Phobius"/>
    </source>
</evidence>
<gene>
    <name evidence="6" type="ORF">SP119_0107</name>
</gene>
<dbReference type="NCBIfam" id="TIGR01167">
    <property type="entry name" value="LPXTG_anchor"/>
    <property type="match status" value="1"/>
</dbReference>
<reference evidence="6 7" key="2">
    <citation type="submission" date="2018-10" db="EMBL/GenBank/DDBJ databases">
        <authorList>
            <person name="Rosinski-Chupin I."/>
        </authorList>
    </citation>
    <scope>NUCLEOTIDE SEQUENCE [LARGE SCALE GENOMIC DNA]</scope>
    <source>
        <strain evidence="6 7">S119</strain>
    </source>
</reference>
<feature type="compositionally biased region" description="Basic and acidic residues" evidence="1">
    <location>
        <begin position="154"/>
        <end position="172"/>
    </location>
</feature>
<dbReference type="EMBL" id="LR031521">
    <property type="protein sequence ID" value="VDC38378.1"/>
    <property type="molecule type" value="Genomic_DNA"/>
</dbReference>
<sequence>MKKSILRILAIGYLLMSFCLLDSVEAENLTASINIEVINQVDVATNKQSSDIDETFMFVIEALDKESPLPNSVTTSVKGNGKTSFEQLTFSEVGQYHYKIHQLLGKNSQYHYDETVYEVVIYVLYNEQSGALETNLVSNKLGETEKSELIFKQEYSEKTPEPHQPDTTEKEKPQKKRNGILPSTGEMVSYVSALGIVLVATITLYSIYKKLKTSK</sequence>
<evidence type="ECO:0000313" key="6">
    <source>
        <dbReference type="EMBL" id="VDC38378.1"/>
    </source>
</evidence>
<dbReference type="InterPro" id="IPR022464">
    <property type="entry name" value="Strep_pil_isopept_link"/>
</dbReference>
<reference evidence="5" key="1">
    <citation type="journal article" date="2008" name="J. Infect. Dis.">
        <title>Sequence variation in group A Streptococcus pili and association of pilus backbone types with lancefield T serotypes.</title>
        <authorList>
            <person name="Falugi F."/>
            <person name="Zingaretti C."/>
            <person name="Pinto V."/>
            <person name="Mariani M."/>
            <person name="Amodeo L."/>
            <person name="Manetti A.G."/>
            <person name="Capo S."/>
            <person name="Musser J.M."/>
            <person name="Orefici G."/>
            <person name="Margarit I."/>
            <person name="Telford J.L."/>
            <person name="Grandi G."/>
            <person name="Mora M."/>
        </authorList>
    </citation>
    <scope>NUCLEOTIDE SEQUENCE</scope>
    <source>
        <strain evidence="5">3348</strain>
    </source>
</reference>
<dbReference type="Proteomes" id="UP000274496">
    <property type="component" value="Chromosome"/>
</dbReference>
<evidence type="ECO:0000313" key="7">
    <source>
        <dbReference type="Proteomes" id="UP000274496"/>
    </source>
</evidence>
<dbReference type="Gene3D" id="2.60.40.3050">
    <property type="match status" value="1"/>
</dbReference>
<evidence type="ECO:0000256" key="1">
    <source>
        <dbReference type="SAM" id="MobiDB-lite"/>
    </source>
</evidence>
<organism evidence="5">
    <name type="scientific">Streptococcus pyogenes</name>
    <dbReference type="NCBI Taxonomy" id="1314"/>
    <lineage>
        <taxon>Bacteria</taxon>
        <taxon>Bacillati</taxon>
        <taxon>Bacillota</taxon>
        <taxon>Bacilli</taxon>
        <taxon>Lactobacillales</taxon>
        <taxon>Streptococcaceae</taxon>
        <taxon>Streptococcus</taxon>
    </lineage>
</organism>
<feature type="transmembrane region" description="Helical" evidence="2">
    <location>
        <begin position="187"/>
        <end position="208"/>
    </location>
</feature>
<dbReference type="Pfam" id="PF12892">
    <property type="entry name" value="FctA"/>
    <property type="match status" value="1"/>
</dbReference>
<keyword evidence="2" id="KW-1133">Transmembrane helix</keyword>
<keyword evidence="3" id="KW-0732">Signal</keyword>
<feature type="chain" id="PRO_5043949147" evidence="3">
    <location>
        <begin position="27"/>
        <end position="215"/>
    </location>
</feature>
<evidence type="ECO:0000259" key="4">
    <source>
        <dbReference type="Pfam" id="PF12892"/>
    </source>
</evidence>
<keyword evidence="2" id="KW-0812">Transmembrane</keyword>
<dbReference type="NCBIfam" id="TIGR03786">
    <property type="entry name" value="strep_pil_rpt"/>
    <property type="match status" value="1"/>
</dbReference>
<feature type="signal peptide" evidence="3">
    <location>
        <begin position="1"/>
        <end position="26"/>
    </location>
</feature>
<keyword evidence="2" id="KW-0472">Membrane</keyword>
<dbReference type="InterPro" id="IPR038174">
    <property type="entry name" value="Strep_pil_link_sf"/>
</dbReference>